<feature type="compositionally biased region" description="Acidic residues" evidence="3">
    <location>
        <begin position="1541"/>
        <end position="1552"/>
    </location>
</feature>
<name>R9PCY7_PSEHS</name>
<dbReference type="Pfam" id="PF03178">
    <property type="entry name" value="CPSF_A"/>
    <property type="match status" value="2"/>
</dbReference>
<feature type="compositionally biased region" description="Acidic residues" evidence="3">
    <location>
        <begin position="831"/>
        <end position="844"/>
    </location>
</feature>
<accession>R9PCY7</accession>
<keyword evidence="2" id="KW-0539">Nucleus</keyword>
<keyword evidence="7" id="KW-1185">Reference proteome</keyword>
<gene>
    <name evidence="6" type="ORF">PHSY_003513</name>
</gene>
<feature type="region of interest" description="Disordered" evidence="3">
    <location>
        <begin position="824"/>
        <end position="861"/>
    </location>
</feature>
<dbReference type="InterPro" id="IPR004871">
    <property type="entry name" value="RSE1/DDB1/CPSF1_C"/>
</dbReference>
<evidence type="ECO:0000256" key="3">
    <source>
        <dbReference type="SAM" id="MobiDB-lite"/>
    </source>
</evidence>
<evidence type="ECO:0000259" key="4">
    <source>
        <dbReference type="Pfam" id="PF03178"/>
    </source>
</evidence>
<feature type="region of interest" description="Disordered" evidence="3">
    <location>
        <begin position="1508"/>
        <end position="1556"/>
    </location>
</feature>
<dbReference type="Proteomes" id="UP000014071">
    <property type="component" value="Unassembled WGS sequence"/>
</dbReference>
<comment type="subcellular location">
    <subcellularLocation>
        <location evidence="1">Nucleus</location>
    </subcellularLocation>
</comment>
<dbReference type="eggNOG" id="KOG1896">
    <property type="taxonomic scope" value="Eukaryota"/>
</dbReference>
<dbReference type="InterPro" id="IPR050358">
    <property type="entry name" value="RSE1/DDB1/CFT1"/>
</dbReference>
<dbReference type="PANTHER" id="PTHR10644">
    <property type="entry name" value="DNA REPAIR/RNA PROCESSING CPSF FAMILY"/>
    <property type="match status" value="1"/>
</dbReference>
<dbReference type="EMBL" id="DF238799">
    <property type="protein sequence ID" value="GAC95935.1"/>
    <property type="molecule type" value="Genomic_DNA"/>
</dbReference>
<dbReference type="InterPro" id="IPR018846">
    <property type="entry name" value="Beta-prop_RSE1/DDB1/CPSF1_1st"/>
</dbReference>
<feature type="compositionally biased region" description="Basic and acidic residues" evidence="3">
    <location>
        <begin position="1508"/>
        <end position="1533"/>
    </location>
</feature>
<feature type="compositionally biased region" description="Polar residues" evidence="3">
    <location>
        <begin position="845"/>
        <end position="861"/>
    </location>
</feature>
<feature type="domain" description="RSE1/DDB1/CPSF1 C-terminal" evidence="4">
    <location>
        <begin position="1156"/>
        <end position="1317"/>
    </location>
</feature>
<dbReference type="OrthoDB" id="6109at2759"/>
<evidence type="ECO:0000313" key="7">
    <source>
        <dbReference type="Proteomes" id="UP000014071"/>
    </source>
</evidence>
<feature type="domain" description="RSE1/DDB1/CPSF1 first beta-propeller" evidence="5">
    <location>
        <begin position="93"/>
        <end position="494"/>
    </location>
</feature>
<organism evidence="6 7">
    <name type="scientific">Pseudozyma hubeiensis (strain SY62)</name>
    <name type="common">Yeast</name>
    <dbReference type="NCBI Taxonomy" id="1305764"/>
    <lineage>
        <taxon>Eukaryota</taxon>
        <taxon>Fungi</taxon>
        <taxon>Dikarya</taxon>
        <taxon>Basidiomycota</taxon>
        <taxon>Ustilaginomycotina</taxon>
        <taxon>Ustilaginomycetes</taxon>
        <taxon>Ustilaginales</taxon>
        <taxon>Ustilaginaceae</taxon>
        <taxon>Pseudozyma</taxon>
    </lineage>
</organism>
<dbReference type="HOGENOM" id="CLU_002414_0_0_1"/>
<feature type="domain" description="RSE1/DDB1/CPSF1 C-terminal" evidence="4">
    <location>
        <begin position="1358"/>
        <end position="1483"/>
    </location>
</feature>
<dbReference type="Pfam" id="PF10433">
    <property type="entry name" value="Beta-prop_RSE1_1st"/>
    <property type="match status" value="1"/>
</dbReference>
<evidence type="ECO:0000259" key="5">
    <source>
        <dbReference type="Pfam" id="PF10433"/>
    </source>
</evidence>
<reference evidence="7" key="1">
    <citation type="journal article" date="2013" name="Genome Announc.">
        <title>Draft genome sequence of the basidiomycetous yeast-like fungus Pseudozyma hubeiensis SY62, which produces an abundant amount of the biosurfactant mannosylerythritol lipids.</title>
        <authorList>
            <person name="Konishi M."/>
            <person name="Hatada Y."/>
            <person name="Horiuchi J."/>
        </authorList>
    </citation>
    <scope>NUCLEOTIDE SEQUENCE [LARGE SCALE GENOMIC DNA]</scope>
    <source>
        <strain evidence="7">SY62</strain>
    </source>
</reference>
<dbReference type="RefSeq" id="XP_012189522.1">
    <property type="nucleotide sequence ID" value="XM_012334132.1"/>
</dbReference>
<evidence type="ECO:0000313" key="6">
    <source>
        <dbReference type="EMBL" id="GAC95935.1"/>
    </source>
</evidence>
<evidence type="ECO:0008006" key="8">
    <source>
        <dbReference type="Google" id="ProtNLM"/>
    </source>
</evidence>
<dbReference type="GeneID" id="24108801"/>
<evidence type="ECO:0000256" key="1">
    <source>
        <dbReference type="ARBA" id="ARBA00004123"/>
    </source>
</evidence>
<proteinExistence type="predicted"/>
<dbReference type="InterPro" id="IPR015943">
    <property type="entry name" value="WD40/YVTN_repeat-like_dom_sf"/>
</dbReference>
<dbReference type="Gene3D" id="2.130.10.10">
    <property type="entry name" value="YVTN repeat-like/Quinoprotein amine dehydrogenase"/>
    <property type="match status" value="2"/>
</dbReference>
<protein>
    <recommendedName>
        <fullName evidence="8">Cleavage/polyadenylation specificity factor A subunit C-terminal domain-containing protein</fullName>
    </recommendedName>
</protein>
<dbReference type="GO" id="GO:0003676">
    <property type="term" value="F:nucleic acid binding"/>
    <property type="evidence" value="ECO:0007669"/>
    <property type="project" value="InterPro"/>
</dbReference>
<evidence type="ECO:0000256" key="2">
    <source>
        <dbReference type="ARBA" id="ARBA00023242"/>
    </source>
</evidence>
<dbReference type="STRING" id="1305764.R9PCY7"/>
<sequence>MASGYHHQELAPAGCSHAIFVNLNYHSPAPSTSQQTYQHRGRLQTQLVTTRDDLLTIYDVYERSQSPTAASSALSIVNGNGLASSSSAPLTASHRLVVVRKHDLFGSVTGLQRVQTLASDKDRRDRLLVSFKDAKLALLEWNDITDDLETVSIHTYERAPQLLNGTPHLFQPLLRVDPLSRCAALLLPHDSLAILPFYRDEADFDFDLDDDLGIAKDDAAAVAAAAAAGDMQSLPYSPSFVLTMREVDPKIRNLKHFCFLPGFQKPTVAVLFSHTPTWTGMLAERKDSFSVYLFTLDLSASLDGTTLSSAADAFDDGTIRSAHPVVTTSSALPHDCLYMVPCPQTLGGVVVVCMSSVLHVDQSGRVVVTALNQWFQVTSAIEPESVLEASGIADLQGSQLVFTSETQGVLTLVDGDMYRFRCQMDGRSVEGFRLERMQESSVASQELTAATAPPPSCLAVTLRADNSTLNARTDTSAGLLFNASMAGDSAMYSLIPVKKPLAKNGTDEADDDLFKAEAAPTSNNHMDLDLDDDLYGTSDAVGSAGAKAKTAAKDQTVIAVRKVDEIRSYGGLHSIARRKLAADEPGSSKRHGLVGACGSGNQAGLVYLDPRFVPEARTELVPATMSDEEQEDNTPVFSKVFVVGRGSGGDVRMISSREEDNSSIGFSTSAQVRSTDATQHRASWTEIKHFTDGTTICAGALAGSGVVARVTATSLQVLSLDAFDVLNETVVIEPGQGRILYASLDAEQYAVVHTSDGATLLYGYDASGRKFESIDVSGAFGGSSTILSANVFRDVYGHLQRARRTSTDGDASAKATLEAAVAAPRAITTLPDDEEVDYGEDDDNTPPSTHAANSDSKHANGSTIDLPPAYLFALDSEGTIRIHSLPELGLVWQNSSLAAQPQRLRYEQRGHAELAPEQKAVLTMAVAQHIGDMLCVVSVTADHFVSVWRSNPWGADEEEGCGLTLNKVLVKVLAAPGGGRVFDGGEEGASGFRSGVVQLEPFTIQARGGDVMGSNAIAVLGGGREVPASVLCWTEKSGFRLLDWPEGDLSCLSTISHHPEQVNSNEADYVYTDRRGHLYLAHHPRNLHSSTSWPCTVVRTGRSYTHVVSHSPTSSIIASSLSPCRFVLFDEDGEPIPDGSPATVGGDVSYRGSIELFIEGEVVDGYEFEANETVSALRSVILDSPSTTSGRKEFIAVGTTTFHGEDRTAKGSVYLFEVIEVVGGGWRVKLVCRDDSRAPVTAISSVNGYLMSTCGQKLFVRALEKEEWLISIAFLDCPFYITDVKVVKNLVILSDAKRGLGVWVFQEEPFKFIELARGEDGYVGLGEVLVREEKVSFVELSGSKLGGGVEMDGGGGVVRLYEYQPESAAGGQRLVLKCEYATTAEATSSTSLAGRWLSDSELRGRETLRNKLLMSKANGAVESIAAVDDQVSKRLHLLQGQLARSVLHVAALNPRSFRAVRNDNVARALVRGVLDARLLAKFEEMSRPKMGEVVKRLVGMWDGLDDVSKKNRGDGKKRKVEEVDGDDEKREEEGGSGGQDREEEQEEEEEEDLGKLERLRLQSEQKRVQLVLKDLSRLRLGFEQV</sequence>
<dbReference type="GO" id="GO:0005634">
    <property type="term" value="C:nucleus"/>
    <property type="evidence" value="ECO:0007669"/>
    <property type="project" value="UniProtKB-SubCell"/>
</dbReference>